<dbReference type="InterPro" id="IPR046903">
    <property type="entry name" value="Mab-21-like_nuc_Trfase"/>
</dbReference>
<dbReference type="OrthoDB" id="5974599at2759"/>
<dbReference type="Pfam" id="PF03281">
    <property type="entry name" value="Mab-21"/>
    <property type="match status" value="1"/>
</dbReference>
<evidence type="ECO:0000259" key="6">
    <source>
        <dbReference type="Pfam" id="PF20266"/>
    </source>
</evidence>
<dbReference type="InterPro" id="IPR046906">
    <property type="entry name" value="Mab-21_HhH/H2TH-like"/>
</dbReference>
<dbReference type="PANTHER" id="PTHR10656:SF69">
    <property type="entry name" value="MAB-21-LIKE HHH_H2TH-LIKE DOMAIN-CONTAINING PROTEIN"/>
    <property type="match status" value="1"/>
</dbReference>
<evidence type="ECO:0000256" key="2">
    <source>
        <dbReference type="ARBA" id="ARBA00008307"/>
    </source>
</evidence>
<feature type="compositionally biased region" description="Low complexity" evidence="4">
    <location>
        <begin position="630"/>
        <end position="646"/>
    </location>
</feature>
<evidence type="ECO:0000256" key="1">
    <source>
        <dbReference type="ARBA" id="ARBA00001946"/>
    </source>
</evidence>
<dbReference type="Pfam" id="PF20266">
    <property type="entry name" value="Mab-21_C"/>
    <property type="match status" value="1"/>
</dbReference>
<comment type="similarity">
    <text evidence="2">Belongs to the mab-21 family.</text>
</comment>
<dbReference type="InterPro" id="IPR024810">
    <property type="entry name" value="MAB21L/cGLR"/>
</dbReference>
<reference evidence="7" key="1">
    <citation type="submission" date="2022-11" db="UniProtKB">
        <authorList>
            <consortium name="EnsemblMetazoa"/>
        </authorList>
    </citation>
    <scope>IDENTIFICATION</scope>
</reference>
<keyword evidence="3" id="KW-0067">ATP-binding</keyword>
<dbReference type="Proteomes" id="UP000887567">
    <property type="component" value="Unplaced"/>
</dbReference>
<evidence type="ECO:0000256" key="4">
    <source>
        <dbReference type="SAM" id="MobiDB-lite"/>
    </source>
</evidence>
<dbReference type="AlphaFoldDB" id="A0A913Y384"/>
<dbReference type="KEGG" id="epa:110251686"/>
<keyword evidence="3" id="KW-0547">Nucleotide-binding</keyword>
<proteinExistence type="inferred from homology"/>
<name>A0A913Y384_EXADI</name>
<evidence type="ECO:0008006" key="9">
    <source>
        <dbReference type="Google" id="ProtNLM"/>
    </source>
</evidence>
<dbReference type="SMART" id="SM01265">
    <property type="entry name" value="Mab-21"/>
    <property type="match status" value="1"/>
</dbReference>
<feature type="domain" description="Mab-21-like HhH/H2TH-like" evidence="6">
    <location>
        <begin position="417"/>
        <end position="500"/>
    </location>
</feature>
<feature type="region of interest" description="Disordered" evidence="4">
    <location>
        <begin position="617"/>
        <end position="647"/>
    </location>
</feature>
<dbReference type="GO" id="GO:0016779">
    <property type="term" value="F:nucleotidyltransferase activity"/>
    <property type="evidence" value="ECO:0007669"/>
    <property type="project" value="UniProtKB-ARBA"/>
</dbReference>
<evidence type="ECO:0000313" key="8">
    <source>
        <dbReference type="Proteomes" id="UP000887567"/>
    </source>
</evidence>
<evidence type="ECO:0000256" key="3">
    <source>
        <dbReference type="ARBA" id="ARBA00022840"/>
    </source>
</evidence>
<feature type="domain" description="Mab-21-like nucleotidyltransferase" evidence="5">
    <location>
        <begin position="341"/>
        <end position="406"/>
    </location>
</feature>
<dbReference type="PANTHER" id="PTHR10656">
    <property type="entry name" value="CELL FATE DETERMINING PROTEIN MAB21-RELATED"/>
    <property type="match status" value="1"/>
</dbReference>
<dbReference type="GeneID" id="110251686"/>
<evidence type="ECO:0000313" key="7">
    <source>
        <dbReference type="EnsemblMetazoa" id="XP_020914075.1"/>
    </source>
</evidence>
<dbReference type="EnsemblMetazoa" id="XM_021058416.2">
    <property type="protein sequence ID" value="XP_020914075.1"/>
    <property type="gene ID" value="LOC110251686"/>
</dbReference>
<comment type="cofactor">
    <cofactor evidence="1">
        <name>Mg(2+)</name>
        <dbReference type="ChEBI" id="CHEBI:18420"/>
    </cofactor>
</comment>
<organism evidence="7 8">
    <name type="scientific">Exaiptasia diaphana</name>
    <name type="common">Tropical sea anemone</name>
    <name type="synonym">Aiptasia pulchella</name>
    <dbReference type="NCBI Taxonomy" id="2652724"/>
    <lineage>
        <taxon>Eukaryota</taxon>
        <taxon>Metazoa</taxon>
        <taxon>Cnidaria</taxon>
        <taxon>Anthozoa</taxon>
        <taxon>Hexacorallia</taxon>
        <taxon>Actiniaria</taxon>
        <taxon>Aiptasiidae</taxon>
        <taxon>Exaiptasia</taxon>
    </lineage>
</organism>
<dbReference type="RefSeq" id="XP_020914075.1">
    <property type="nucleotide sequence ID" value="XM_021058416.2"/>
</dbReference>
<sequence length="735" mass="84861">MANSKYSVELNDFFKDMGRLTLVQLYLKQSIESFVSRCEMLIPKIKDRFFRSKIPMIHTLASVIMPFEMHIYGSSVEGLGCCTRYDMGDIDIMLCPTEEEAILDESMLDYVDGEPAFVRVRGKDHPLLQKCLHGETNFVATSTLKEMDSTFFGWASMLIKIIMKVFGSFLQHHTPDFEVPNLSEGLENDGPSFTLEFLSKSSGTKHQIPIESIADVVPDYPKVPNIQRFSAKEISVVDATPCTRKVYDIISTVKANPTNEELLKAIGVEKFFNTILQSIDIWKELKYELYEAEQEDKDTFDEEFMTDILSTFMKSLQARQPWDMQKQEKVLQEKPMKRGFDVVPSFKVKGWPQVAQGWFERDRKWPSFEALSNIRKGGFHLVFKSPKHGNTTPHLDFRLSFSHAELLLSKELNDIQRECYRCLKLFYKVLNQNQEPKIISSYVLKTTLLWTVENTGVEEWNENNRASCMMMLLEKLHHSLETKFLPHYFIPEFNLLEEAVIEYPQQLQNLAGEVREICDNPAVESYQKKLITAEINSSSSEEFKEKSESPPEGLVKQSGTFQFKAMPKKEFAELYFDVSKEIASWVKCGRYSDVEEPTMQSIVSFLHKKVKLALGLDPPSSSDDKESCEYSESSELGSESSEYSESSEVDGLIREVMEEYLPDLDYTYIFFHVAYKGRLDPRERMLYVIKTGIELFGSKNEEKKDYKNILRYFVKTNQSFFEESVEAALDHALRA</sequence>
<dbReference type="Gene3D" id="1.10.1410.40">
    <property type="match status" value="1"/>
</dbReference>
<accession>A0A913Y384</accession>
<evidence type="ECO:0000259" key="5">
    <source>
        <dbReference type="Pfam" id="PF03281"/>
    </source>
</evidence>
<dbReference type="GO" id="GO:0005524">
    <property type="term" value="F:ATP binding"/>
    <property type="evidence" value="ECO:0007669"/>
    <property type="project" value="UniProtKB-KW"/>
</dbReference>
<protein>
    <recommendedName>
        <fullName evidence="9">Mab-21-like HhH/H2TH-like domain-containing protein</fullName>
    </recommendedName>
</protein>
<keyword evidence="8" id="KW-1185">Reference proteome</keyword>